<feature type="domain" description="Peptidase A1" evidence="8">
    <location>
        <begin position="39"/>
        <end position="362"/>
    </location>
</feature>
<keyword evidence="5 7" id="KW-0378">Hydrolase</keyword>
<protein>
    <submittedName>
        <fullName evidence="9">Eukaryotic aspartyl protease</fullName>
    </submittedName>
</protein>
<dbReference type="InterPro" id="IPR001461">
    <property type="entry name" value="Aspartic_peptidase_A1"/>
</dbReference>
<evidence type="ECO:0000313" key="10">
    <source>
        <dbReference type="Proteomes" id="UP000800235"/>
    </source>
</evidence>
<dbReference type="InterPro" id="IPR033876">
    <property type="entry name" value="SAP-like"/>
</dbReference>
<feature type="non-terminal residue" evidence="9">
    <location>
        <position position="400"/>
    </location>
</feature>
<dbReference type="InterPro" id="IPR021109">
    <property type="entry name" value="Peptidase_aspartic_dom_sf"/>
</dbReference>
<comment type="caution">
    <text evidence="9">The sequence shown here is derived from an EMBL/GenBank/DDBJ whole genome shotgun (WGS) entry which is preliminary data.</text>
</comment>
<reference evidence="9" key="1">
    <citation type="journal article" date="2020" name="Stud. Mycol.">
        <title>101 Dothideomycetes genomes: a test case for predicting lifestyles and emergence of pathogens.</title>
        <authorList>
            <person name="Haridas S."/>
            <person name="Albert R."/>
            <person name="Binder M."/>
            <person name="Bloem J."/>
            <person name="Labutti K."/>
            <person name="Salamov A."/>
            <person name="Andreopoulos B."/>
            <person name="Baker S."/>
            <person name="Barry K."/>
            <person name="Bills G."/>
            <person name="Bluhm B."/>
            <person name="Cannon C."/>
            <person name="Castanera R."/>
            <person name="Culley D."/>
            <person name="Daum C."/>
            <person name="Ezra D."/>
            <person name="Gonzalez J."/>
            <person name="Henrissat B."/>
            <person name="Kuo A."/>
            <person name="Liang C."/>
            <person name="Lipzen A."/>
            <person name="Lutzoni F."/>
            <person name="Magnuson J."/>
            <person name="Mondo S."/>
            <person name="Nolan M."/>
            <person name="Ohm R."/>
            <person name="Pangilinan J."/>
            <person name="Park H.-J."/>
            <person name="Ramirez L."/>
            <person name="Alfaro M."/>
            <person name="Sun H."/>
            <person name="Tritt A."/>
            <person name="Yoshinaga Y."/>
            <person name="Zwiers L.-H."/>
            <person name="Turgeon B."/>
            <person name="Goodwin S."/>
            <person name="Spatafora J."/>
            <person name="Crous P."/>
            <person name="Grigoriev I."/>
        </authorList>
    </citation>
    <scope>NUCLEOTIDE SEQUENCE</scope>
    <source>
        <strain evidence="9">CBS 130266</strain>
    </source>
</reference>
<feature type="active site" evidence="6">
    <location>
        <position position="250"/>
    </location>
</feature>
<dbReference type="EMBL" id="MU007068">
    <property type="protein sequence ID" value="KAF2425701.1"/>
    <property type="molecule type" value="Genomic_DNA"/>
</dbReference>
<evidence type="ECO:0000256" key="1">
    <source>
        <dbReference type="ARBA" id="ARBA00007447"/>
    </source>
</evidence>
<dbReference type="SUPFAM" id="SSF50630">
    <property type="entry name" value="Acid proteases"/>
    <property type="match status" value="1"/>
</dbReference>
<evidence type="ECO:0000256" key="5">
    <source>
        <dbReference type="ARBA" id="ARBA00022801"/>
    </source>
</evidence>
<dbReference type="Proteomes" id="UP000800235">
    <property type="component" value="Unassembled WGS sequence"/>
</dbReference>
<feature type="non-terminal residue" evidence="9">
    <location>
        <position position="1"/>
    </location>
</feature>
<evidence type="ECO:0000313" key="9">
    <source>
        <dbReference type="EMBL" id="KAF2425701.1"/>
    </source>
</evidence>
<dbReference type="CDD" id="cd05474">
    <property type="entry name" value="SAP_like"/>
    <property type="match status" value="1"/>
</dbReference>
<dbReference type="Pfam" id="PF00026">
    <property type="entry name" value="Asp"/>
    <property type="match status" value="1"/>
</dbReference>
<dbReference type="PROSITE" id="PS51767">
    <property type="entry name" value="PEPTIDASE_A1"/>
    <property type="match status" value="1"/>
</dbReference>
<dbReference type="OrthoDB" id="771136at2759"/>
<dbReference type="PANTHER" id="PTHR47966">
    <property type="entry name" value="BETA-SITE APP-CLEAVING ENZYME, ISOFORM A-RELATED"/>
    <property type="match status" value="1"/>
</dbReference>
<dbReference type="PROSITE" id="PS00141">
    <property type="entry name" value="ASP_PROTEASE"/>
    <property type="match status" value="1"/>
</dbReference>
<dbReference type="InterPro" id="IPR033121">
    <property type="entry name" value="PEPTIDASE_A1"/>
</dbReference>
<dbReference type="PANTHER" id="PTHR47966:SF65">
    <property type="entry name" value="ASPARTIC-TYPE ENDOPEPTIDASE"/>
    <property type="match status" value="1"/>
</dbReference>
<dbReference type="Gene3D" id="2.40.70.10">
    <property type="entry name" value="Acid Proteases"/>
    <property type="match status" value="2"/>
</dbReference>
<organism evidence="9 10">
    <name type="scientific">Tothia fuscella</name>
    <dbReference type="NCBI Taxonomy" id="1048955"/>
    <lineage>
        <taxon>Eukaryota</taxon>
        <taxon>Fungi</taxon>
        <taxon>Dikarya</taxon>
        <taxon>Ascomycota</taxon>
        <taxon>Pezizomycotina</taxon>
        <taxon>Dothideomycetes</taxon>
        <taxon>Pleosporomycetidae</taxon>
        <taxon>Venturiales</taxon>
        <taxon>Cylindrosympodiaceae</taxon>
        <taxon>Tothia</taxon>
    </lineage>
</organism>
<keyword evidence="2 7" id="KW-0645">Protease</keyword>
<gene>
    <name evidence="9" type="ORF">EJ08DRAFT_564981</name>
</gene>
<evidence type="ECO:0000256" key="6">
    <source>
        <dbReference type="PIRSR" id="PIRSR601461-1"/>
    </source>
</evidence>
<dbReference type="PRINTS" id="PR00792">
    <property type="entry name" value="PEPSIN"/>
</dbReference>
<accession>A0A9P4TW21</accession>
<evidence type="ECO:0000256" key="2">
    <source>
        <dbReference type="ARBA" id="ARBA00022670"/>
    </source>
</evidence>
<proteinExistence type="inferred from homology"/>
<dbReference type="InterPro" id="IPR001969">
    <property type="entry name" value="Aspartic_peptidase_AS"/>
</dbReference>
<sequence length="400" mass="42778">AIFNLDLHRDDANIFKPTRLNLRSTVSEQISQGADHVQYYVNVSIGTPPQPMRLNLDLGASDTVLNIPTSKFCSQASNVCSTYGTYNSNDSSTYDSLNKNFNLTYADGSQLSGNYATDTFHIGNDEVKAFQFGRASSSTIATGVLGIGYAIQEIQVKTNKEQPYPNLPQALANLGLTNSAAYSVWLNDYDSSGGSLLFGGLDKAKYLGELRTIPIVPTTSVDSRFLVSITNIQLGGKTVFDGRNLSAVLDTGTSLTYLPNNVTKQIFDLVGAQYDSTQGAAFVDCAMRENDTTMDITLGWPFINVTMKDLVLDLDVKTKSGAKTCIFGVAPTGDTDFIILGLTALRSAYLVFNLAGNEISIAQSNSNATSSDILEIRNGVDGVPGAIRAPTSIAPAVSTS</sequence>
<feature type="active site" evidence="6">
    <location>
        <position position="57"/>
    </location>
</feature>
<evidence type="ECO:0000256" key="3">
    <source>
        <dbReference type="ARBA" id="ARBA00022729"/>
    </source>
</evidence>
<evidence type="ECO:0000259" key="8">
    <source>
        <dbReference type="PROSITE" id="PS51767"/>
    </source>
</evidence>
<name>A0A9P4TW21_9PEZI</name>
<dbReference type="GO" id="GO:0006508">
    <property type="term" value="P:proteolysis"/>
    <property type="evidence" value="ECO:0007669"/>
    <property type="project" value="UniProtKB-KW"/>
</dbReference>
<evidence type="ECO:0000256" key="7">
    <source>
        <dbReference type="RuleBase" id="RU000454"/>
    </source>
</evidence>
<comment type="similarity">
    <text evidence="1 7">Belongs to the peptidase A1 family.</text>
</comment>
<dbReference type="AlphaFoldDB" id="A0A9P4TW21"/>
<keyword evidence="10" id="KW-1185">Reference proteome</keyword>
<keyword evidence="4 7" id="KW-0064">Aspartyl protease</keyword>
<keyword evidence="3" id="KW-0732">Signal</keyword>
<dbReference type="GO" id="GO:0004190">
    <property type="term" value="F:aspartic-type endopeptidase activity"/>
    <property type="evidence" value="ECO:0007669"/>
    <property type="project" value="UniProtKB-KW"/>
</dbReference>
<evidence type="ECO:0000256" key="4">
    <source>
        <dbReference type="ARBA" id="ARBA00022750"/>
    </source>
</evidence>